<evidence type="ECO:0000313" key="2">
    <source>
        <dbReference type="EMBL" id="OMO80318.1"/>
    </source>
</evidence>
<keyword evidence="1" id="KW-1133">Transmembrane helix</keyword>
<proteinExistence type="predicted"/>
<dbReference type="OMA" id="SMRVLWA"/>
<organism evidence="2 3">
    <name type="scientific">Corchorus capsularis</name>
    <name type="common">Jute</name>
    <dbReference type="NCBI Taxonomy" id="210143"/>
    <lineage>
        <taxon>Eukaryota</taxon>
        <taxon>Viridiplantae</taxon>
        <taxon>Streptophyta</taxon>
        <taxon>Embryophyta</taxon>
        <taxon>Tracheophyta</taxon>
        <taxon>Spermatophyta</taxon>
        <taxon>Magnoliopsida</taxon>
        <taxon>eudicotyledons</taxon>
        <taxon>Gunneridae</taxon>
        <taxon>Pentapetalae</taxon>
        <taxon>rosids</taxon>
        <taxon>malvids</taxon>
        <taxon>Malvales</taxon>
        <taxon>Malvaceae</taxon>
        <taxon>Grewioideae</taxon>
        <taxon>Apeibeae</taxon>
        <taxon>Corchorus</taxon>
    </lineage>
</organism>
<reference evidence="2 3" key="1">
    <citation type="submission" date="2013-09" db="EMBL/GenBank/DDBJ databases">
        <title>Corchorus capsularis genome sequencing.</title>
        <authorList>
            <person name="Alam M."/>
            <person name="Haque M.S."/>
            <person name="Islam M.S."/>
            <person name="Emdad E.M."/>
            <person name="Islam M.M."/>
            <person name="Ahmed B."/>
            <person name="Halim A."/>
            <person name="Hossen Q.M.M."/>
            <person name="Hossain M.Z."/>
            <person name="Ahmed R."/>
            <person name="Khan M.M."/>
            <person name="Islam R."/>
            <person name="Rashid M.M."/>
            <person name="Khan S.A."/>
            <person name="Rahman M.S."/>
            <person name="Alam M."/>
        </authorList>
    </citation>
    <scope>NUCLEOTIDE SEQUENCE [LARGE SCALE GENOMIC DNA]</scope>
    <source>
        <strain evidence="3">cv. CVL-1</strain>
        <tissue evidence="2">Whole seedling</tissue>
    </source>
</reference>
<evidence type="ECO:0000313" key="3">
    <source>
        <dbReference type="Proteomes" id="UP000188268"/>
    </source>
</evidence>
<evidence type="ECO:0000256" key="1">
    <source>
        <dbReference type="SAM" id="Phobius"/>
    </source>
</evidence>
<gene>
    <name evidence="2" type="ORF">CCACVL1_13037</name>
</gene>
<dbReference type="EMBL" id="AWWV01010313">
    <property type="protein sequence ID" value="OMO80318.1"/>
    <property type="molecule type" value="Genomic_DNA"/>
</dbReference>
<dbReference type="AlphaFoldDB" id="A0A1R3ICN3"/>
<dbReference type="STRING" id="210143.A0A1R3ICN3"/>
<feature type="transmembrane region" description="Helical" evidence="1">
    <location>
        <begin position="15"/>
        <end position="32"/>
    </location>
</feature>
<dbReference type="Proteomes" id="UP000188268">
    <property type="component" value="Unassembled WGS sequence"/>
</dbReference>
<keyword evidence="3" id="KW-1185">Reference proteome</keyword>
<name>A0A1R3ICN3_COCAP</name>
<protein>
    <submittedName>
        <fullName evidence="2">Uncharacterized protein</fullName>
    </submittedName>
</protein>
<dbReference type="OrthoDB" id="1660066at2759"/>
<keyword evidence="1" id="KW-0812">Transmembrane</keyword>
<keyword evidence="1" id="KW-0472">Membrane</keyword>
<dbReference type="Gramene" id="OMO80318">
    <property type="protein sequence ID" value="OMO80318"/>
    <property type="gene ID" value="CCACVL1_13037"/>
</dbReference>
<sequence>MGTRGVIGDKWSMRILWACAIGSAISLYMVAVERQKQNRDRMMAESLQAMESEGSGEKV</sequence>
<comment type="caution">
    <text evidence="2">The sequence shown here is derived from an EMBL/GenBank/DDBJ whole genome shotgun (WGS) entry which is preliminary data.</text>
</comment>
<accession>A0A1R3ICN3</accession>